<organism evidence="1 2">
    <name type="scientific">Xenorhabdus poinarii G6</name>
    <dbReference type="NCBI Taxonomy" id="1354304"/>
    <lineage>
        <taxon>Bacteria</taxon>
        <taxon>Pseudomonadati</taxon>
        <taxon>Pseudomonadota</taxon>
        <taxon>Gammaproteobacteria</taxon>
        <taxon>Enterobacterales</taxon>
        <taxon>Morganellaceae</taxon>
        <taxon>Xenorhabdus</taxon>
    </lineage>
</organism>
<accession>A0A068R4G5</accession>
<evidence type="ECO:0000313" key="2">
    <source>
        <dbReference type="Proteomes" id="UP000032735"/>
    </source>
</evidence>
<gene>
    <name evidence="1" type="ORF">XPG1_2274</name>
</gene>
<reference evidence="1 2" key="1">
    <citation type="submission" date="2013-07" db="EMBL/GenBank/DDBJ databases">
        <authorList>
            <person name="Genoscope - CEA"/>
        </authorList>
    </citation>
    <scope>NUCLEOTIDE SEQUENCE [LARGE SCALE GENOMIC DNA]</scope>
    <source>
        <strain evidence="1 2">G6</strain>
    </source>
</reference>
<name>A0A068R4G5_9GAMM</name>
<dbReference type="HOGENOM" id="CLU_2739167_0_0_6"/>
<protein>
    <submittedName>
        <fullName evidence="1">Uncharacterized protein</fullName>
    </submittedName>
</protein>
<dbReference type="KEGG" id="xpo:XPG1_2274"/>
<dbReference type="STRING" id="1354304.XPG1_2274"/>
<dbReference type="AlphaFoldDB" id="A0A068R4G5"/>
<dbReference type="Proteomes" id="UP000032735">
    <property type="component" value="Chromosome"/>
</dbReference>
<evidence type="ECO:0000313" key="1">
    <source>
        <dbReference type="EMBL" id="CDG21929.1"/>
    </source>
</evidence>
<sequence>MILIPGFLMIKGGLNSEEIEIYKNEIIRLCHNESRIDDNIAYIEAQYCRKKAVFADVNKAHTGFVDDIDEK</sequence>
<keyword evidence="2" id="KW-1185">Reference proteome</keyword>
<proteinExistence type="predicted"/>
<dbReference type="EMBL" id="FO704551">
    <property type="protein sequence ID" value="CDG21929.1"/>
    <property type="molecule type" value="Genomic_DNA"/>
</dbReference>